<dbReference type="Proteomes" id="UP000237797">
    <property type="component" value="Unassembled WGS sequence"/>
</dbReference>
<evidence type="ECO:0000256" key="4">
    <source>
        <dbReference type="PIRSR" id="PIRSR000451-1"/>
    </source>
</evidence>
<gene>
    <name evidence="7" type="ORF">CLV97_11586</name>
</gene>
<feature type="domain" description="Chalcone/stilbene synthase C-terminal" evidence="6">
    <location>
        <begin position="213"/>
        <end position="350"/>
    </location>
</feature>
<feature type="domain" description="Chalcone/stilbene synthase N-terminal" evidence="5">
    <location>
        <begin position="2"/>
        <end position="199"/>
    </location>
</feature>
<dbReference type="GO" id="GO:0030639">
    <property type="term" value="P:polyketide biosynthetic process"/>
    <property type="evidence" value="ECO:0007669"/>
    <property type="project" value="TreeGrafter"/>
</dbReference>
<name>A0A2T0LE05_9BACL</name>
<dbReference type="CDD" id="cd00831">
    <property type="entry name" value="CHS_like"/>
    <property type="match status" value="1"/>
</dbReference>
<keyword evidence="3" id="KW-0012">Acyltransferase</keyword>
<dbReference type="PIRSF" id="PIRSF000451">
    <property type="entry name" value="PKS_III"/>
    <property type="match status" value="1"/>
</dbReference>
<evidence type="ECO:0000313" key="7">
    <source>
        <dbReference type="EMBL" id="PRX40289.1"/>
    </source>
</evidence>
<evidence type="ECO:0000256" key="3">
    <source>
        <dbReference type="ARBA" id="ARBA00023315"/>
    </source>
</evidence>
<organism evidence="7 8">
    <name type="scientific">Planifilum fimeticola</name>
    <dbReference type="NCBI Taxonomy" id="201975"/>
    <lineage>
        <taxon>Bacteria</taxon>
        <taxon>Bacillati</taxon>
        <taxon>Bacillota</taxon>
        <taxon>Bacilli</taxon>
        <taxon>Bacillales</taxon>
        <taxon>Thermoactinomycetaceae</taxon>
        <taxon>Planifilum</taxon>
    </lineage>
</organism>
<proteinExistence type="inferred from homology"/>
<reference evidence="7 8" key="1">
    <citation type="submission" date="2018-03" db="EMBL/GenBank/DDBJ databases">
        <title>Genomic Encyclopedia of Archaeal and Bacterial Type Strains, Phase II (KMG-II): from individual species to whole genera.</title>
        <authorList>
            <person name="Goeker M."/>
        </authorList>
    </citation>
    <scope>NUCLEOTIDE SEQUENCE [LARGE SCALE GENOMIC DNA]</scope>
    <source>
        <strain evidence="7 8">DSM 44946</strain>
    </source>
</reference>
<dbReference type="Pfam" id="PF02797">
    <property type="entry name" value="Chal_sti_synt_C"/>
    <property type="match status" value="1"/>
</dbReference>
<dbReference type="InterPro" id="IPR012328">
    <property type="entry name" value="Chalcone/stilbene_synt_C"/>
</dbReference>
<comment type="similarity">
    <text evidence="1">Belongs to the thiolase-like superfamily. Chalcone/stilbene synthases family.</text>
</comment>
<dbReference type="Gene3D" id="3.40.47.10">
    <property type="match status" value="2"/>
</dbReference>
<dbReference type="EMBL" id="PVNE01000015">
    <property type="protein sequence ID" value="PRX40289.1"/>
    <property type="molecule type" value="Genomic_DNA"/>
</dbReference>
<dbReference type="InterPro" id="IPR016039">
    <property type="entry name" value="Thiolase-like"/>
</dbReference>
<dbReference type="InterPro" id="IPR001099">
    <property type="entry name" value="Chalcone/stilbene_synt_N"/>
</dbReference>
<dbReference type="AlphaFoldDB" id="A0A2T0LE05"/>
<dbReference type="SUPFAM" id="SSF53901">
    <property type="entry name" value="Thiolase-like"/>
    <property type="match status" value="2"/>
</dbReference>
<evidence type="ECO:0000313" key="8">
    <source>
        <dbReference type="Proteomes" id="UP000237797"/>
    </source>
</evidence>
<feature type="active site" description="Acyl-thioester intermediate" evidence="4">
    <location>
        <position position="139"/>
    </location>
</feature>
<keyword evidence="8" id="KW-1185">Reference proteome</keyword>
<evidence type="ECO:0000256" key="2">
    <source>
        <dbReference type="ARBA" id="ARBA00022679"/>
    </source>
</evidence>
<keyword evidence="2" id="KW-0808">Transferase</keyword>
<dbReference type="OrthoDB" id="9786288at2"/>
<dbReference type="InterPro" id="IPR011141">
    <property type="entry name" value="Polyketide_synthase_type-III"/>
</dbReference>
<dbReference type="Pfam" id="PF00195">
    <property type="entry name" value="Chal_sti_synt_N"/>
    <property type="match status" value="1"/>
</dbReference>
<dbReference type="GO" id="GO:0016747">
    <property type="term" value="F:acyltransferase activity, transferring groups other than amino-acyl groups"/>
    <property type="evidence" value="ECO:0007669"/>
    <property type="project" value="InterPro"/>
</dbReference>
<comment type="caution">
    <text evidence="7">The sequence shown here is derived from an EMBL/GenBank/DDBJ whole genome shotgun (WGS) entry which is preliminary data.</text>
</comment>
<evidence type="ECO:0000259" key="5">
    <source>
        <dbReference type="Pfam" id="PF00195"/>
    </source>
</evidence>
<accession>A0A2T0LE05</accession>
<dbReference type="PANTHER" id="PTHR11877:SF99">
    <property type="entry name" value="1,3,6,8-TETRAHYDROXYNAPHTHALENE SYNTHASE"/>
    <property type="match status" value="1"/>
</dbReference>
<evidence type="ECO:0000259" key="6">
    <source>
        <dbReference type="Pfam" id="PF02797"/>
    </source>
</evidence>
<dbReference type="PANTHER" id="PTHR11877">
    <property type="entry name" value="HYDROXYMETHYLGLUTARYL-COA SYNTHASE"/>
    <property type="match status" value="1"/>
</dbReference>
<evidence type="ECO:0000256" key="1">
    <source>
        <dbReference type="ARBA" id="ARBA00005531"/>
    </source>
</evidence>
<sequence length="398" mass="43659">MARIVSVGTAVPEYEVDQREARDFARGLFREAFGDIDRLLKIFDHAAIERRRFSRPRSWFEQDHSFAERNGAYVEAACNLGEEAVRRCLEGAGLTPREVDHFIFVSSTGLSTPSIDAHLVNRLGMNPQVKRTPLWGLGCAGGAAGLARAFEVARAFPERRVLLLALELCGLTFRRNDLSKSNLVATSLFADGAAAVLVAGEEAEVSADGPRIVDAMSMTWPSSLNVMGWEVVDDGLKVIFSKDIPSIVRRQVRPVVEGFLRRWDLTPDRVGRYIAHPGGAKVLAAYEEALSLKETALSSARSVLRSHGNMSSATVLFVLEREMRNQPERGTYGLITALGPGFSLELMLIRWGEEIAPGKSRIMEGFPRGDRVGTGVPVSESAWAPSPDPLESFLPSHI</sequence>
<protein>
    <submittedName>
        <fullName evidence="7">15-methylpalmitoyl-4-hydroxy-2-pyrone synthase</fullName>
    </submittedName>
</protein>
<dbReference type="RefSeq" id="WP_106345477.1">
    <property type="nucleotide sequence ID" value="NZ_PVNE01000015.1"/>
</dbReference>